<protein>
    <submittedName>
        <fullName evidence="1">Uncharacterized protein</fullName>
    </submittedName>
</protein>
<accession>A0A8X6R0F0</accession>
<comment type="caution">
    <text evidence="1">The sequence shown here is derived from an EMBL/GenBank/DDBJ whole genome shotgun (WGS) entry which is preliminary data.</text>
</comment>
<dbReference type="Proteomes" id="UP000887013">
    <property type="component" value="Unassembled WGS sequence"/>
</dbReference>
<dbReference type="EMBL" id="BMAW01040197">
    <property type="protein sequence ID" value="GFU58736.1"/>
    <property type="molecule type" value="Genomic_DNA"/>
</dbReference>
<organism evidence="1 2">
    <name type="scientific">Nephila pilipes</name>
    <name type="common">Giant wood spider</name>
    <name type="synonym">Nephila maculata</name>
    <dbReference type="NCBI Taxonomy" id="299642"/>
    <lineage>
        <taxon>Eukaryota</taxon>
        <taxon>Metazoa</taxon>
        <taxon>Ecdysozoa</taxon>
        <taxon>Arthropoda</taxon>
        <taxon>Chelicerata</taxon>
        <taxon>Arachnida</taxon>
        <taxon>Araneae</taxon>
        <taxon>Araneomorphae</taxon>
        <taxon>Entelegynae</taxon>
        <taxon>Araneoidea</taxon>
        <taxon>Nephilidae</taxon>
        <taxon>Nephila</taxon>
    </lineage>
</organism>
<name>A0A8X6R0F0_NEPPI</name>
<proteinExistence type="predicted"/>
<dbReference type="AlphaFoldDB" id="A0A8X6R0F0"/>
<reference evidence="1" key="1">
    <citation type="submission" date="2020-08" db="EMBL/GenBank/DDBJ databases">
        <title>Multicomponent nature underlies the extraordinary mechanical properties of spider dragline silk.</title>
        <authorList>
            <person name="Kono N."/>
            <person name="Nakamura H."/>
            <person name="Mori M."/>
            <person name="Yoshida Y."/>
            <person name="Ohtoshi R."/>
            <person name="Malay A.D."/>
            <person name="Moran D.A.P."/>
            <person name="Tomita M."/>
            <person name="Numata K."/>
            <person name="Arakawa K."/>
        </authorList>
    </citation>
    <scope>NUCLEOTIDE SEQUENCE</scope>
</reference>
<evidence type="ECO:0000313" key="2">
    <source>
        <dbReference type="Proteomes" id="UP000887013"/>
    </source>
</evidence>
<gene>
    <name evidence="1" type="primary">NCL1_48578</name>
    <name evidence="1" type="ORF">NPIL_563371</name>
</gene>
<keyword evidence="2" id="KW-1185">Reference proteome</keyword>
<dbReference type="OrthoDB" id="6418612at2759"/>
<evidence type="ECO:0000313" key="1">
    <source>
        <dbReference type="EMBL" id="GFU58736.1"/>
    </source>
</evidence>
<sequence length="357" mass="43030">MVNPVFSLESLALIKTATQIYSDPDIKISQCRKRCSIGFPRMDDWENIIKKKISSLNVPLILEKKIYALMKPLSYEIGQWKEQHFPILYYGIKEKSIVWKDNGTIDRIKTAKIFIECESNNIDLRFKMACVYWLEEEAKQLWEKIEEISRKRLSGFRVFRKSYRWEYAVKDWITFLKGGAGNWRNQPFSRPLFWYCLDSVVVQGNLLQLLSPQEQWNVLKMIMMRTDFPRQTKIFCLLKMSAEHLECVIKEEPLQTFLALCNWPLHRQFQKMSDCIFSLLNEREFFQFLFQVIFYKIKRDWMDWDYVEMLNELWNRSPEHFKQHVESSQLVDIQKMALNHDYKKPLGCYIRKMLPYV</sequence>